<dbReference type="GO" id="GO:0004842">
    <property type="term" value="F:ubiquitin-protein transferase activity"/>
    <property type="evidence" value="ECO:0007669"/>
    <property type="project" value="TreeGrafter"/>
</dbReference>
<keyword evidence="5" id="KW-0833">Ubl conjugation pathway</keyword>
<dbReference type="WBParaSite" id="MCU_001819-RB">
    <property type="protein sequence ID" value="MCU_001819-RB"/>
    <property type="gene ID" value="MCU_001819"/>
</dbReference>
<dbReference type="InterPro" id="IPR013083">
    <property type="entry name" value="Znf_RING/FYVE/PHD"/>
</dbReference>
<keyword evidence="4 9" id="KW-0863">Zinc-finger</keyword>
<feature type="coiled-coil region" evidence="10">
    <location>
        <begin position="190"/>
        <end position="217"/>
    </location>
</feature>
<organism evidence="12">
    <name type="scientific">Mesocestoides corti</name>
    <name type="common">Flatworm</name>
    <dbReference type="NCBI Taxonomy" id="53468"/>
    <lineage>
        <taxon>Eukaryota</taxon>
        <taxon>Metazoa</taxon>
        <taxon>Spiralia</taxon>
        <taxon>Lophotrochozoa</taxon>
        <taxon>Platyhelminthes</taxon>
        <taxon>Cestoda</taxon>
        <taxon>Eucestoda</taxon>
        <taxon>Cyclophyllidea</taxon>
        <taxon>Mesocestoididae</taxon>
        <taxon>Mesocestoides</taxon>
    </lineage>
</organism>
<keyword evidence="10" id="KW-0175">Coiled coil</keyword>
<sequence>MALRWSFITTGNGKSISNIFNDCFYYKFNENGSEICIIRDPDANVWLYNMSHEKVYLNGEVIMVDDFKELNSGDKLLFESGEDLQFFIESDVKDKAERAEDTGCSPAKRLSLQKHSSCLDEYLSCPICSRILLECQSVQPCLHSFCKHCLLSWRVRSDECPTCRGKIRDYAKNCQLDAIVQEYLKSHPDYDLTSEEKSAIKEQIVEYEAQLHSQSAQPEAGHLMANGAVDEEEEEEEDEPTTCPWCPLTTSATGLPCSQHRTCFECGLLMPAPGVAEQLNLRDPGCALCKRDVCCLLANDDTPCRCDQHTCASSLNESRNHLPFHAKLINDVETAHLLTYKANKRLSEVDFVDAVLSRFASLTLHDFNDGLDVVALGSITPDTRLCRQCRDLCFSRLLYGWKMSLPPGDQRLWPSRPNCYYGYNCHTQHRSLQHAAKYNHCCPQTRFH</sequence>
<dbReference type="PROSITE" id="PS50089">
    <property type="entry name" value="ZF_RING_2"/>
    <property type="match status" value="1"/>
</dbReference>
<keyword evidence="8" id="KW-0131">Cell cycle</keyword>
<evidence type="ECO:0000256" key="5">
    <source>
        <dbReference type="ARBA" id="ARBA00022786"/>
    </source>
</evidence>
<dbReference type="SUPFAM" id="SSF57850">
    <property type="entry name" value="RING/U-box"/>
    <property type="match status" value="1"/>
</dbReference>
<dbReference type="Pfam" id="PF13923">
    <property type="entry name" value="zf-C3HC4_2"/>
    <property type="match status" value="1"/>
</dbReference>
<dbReference type="InterPro" id="IPR001841">
    <property type="entry name" value="Znf_RING"/>
</dbReference>
<dbReference type="PANTHER" id="PTHR16079:SF4">
    <property type="entry name" value="E3 UBIQUITIN-PROTEIN LIGASE CHFR"/>
    <property type="match status" value="1"/>
</dbReference>
<dbReference type="InterPro" id="IPR052256">
    <property type="entry name" value="E3_ubiquitin-ligase_CHFR"/>
</dbReference>
<protein>
    <submittedName>
        <fullName evidence="12">RING-type domain-containing protein</fullName>
    </submittedName>
</protein>
<keyword evidence="6" id="KW-0862">Zinc</keyword>
<name>A0A5K3EPW0_MESCO</name>
<evidence type="ECO:0000256" key="9">
    <source>
        <dbReference type="PROSITE-ProRule" id="PRU00175"/>
    </source>
</evidence>
<feature type="domain" description="RING-type" evidence="11">
    <location>
        <begin position="125"/>
        <end position="164"/>
    </location>
</feature>
<reference evidence="12" key="1">
    <citation type="submission" date="2019-11" db="UniProtKB">
        <authorList>
            <consortium name="WormBaseParasite"/>
        </authorList>
    </citation>
    <scope>IDENTIFICATION</scope>
</reference>
<proteinExistence type="predicted"/>
<dbReference type="AlphaFoldDB" id="A0A5K3EPW0"/>
<evidence type="ECO:0000256" key="8">
    <source>
        <dbReference type="ARBA" id="ARBA00023306"/>
    </source>
</evidence>
<dbReference type="GO" id="GO:0008270">
    <property type="term" value="F:zinc ion binding"/>
    <property type="evidence" value="ECO:0007669"/>
    <property type="project" value="UniProtKB-KW"/>
</dbReference>
<dbReference type="PANTHER" id="PTHR16079">
    <property type="entry name" value="UBIQUITIN LIGASE PROTEIN CHFR"/>
    <property type="match status" value="1"/>
</dbReference>
<dbReference type="Gene3D" id="3.30.40.10">
    <property type="entry name" value="Zinc/RING finger domain, C3HC4 (zinc finger)"/>
    <property type="match status" value="1"/>
</dbReference>
<keyword evidence="3" id="KW-0479">Metal-binding</keyword>
<comment type="subcellular location">
    <subcellularLocation>
        <location evidence="1">Nucleus</location>
        <location evidence="1">PML body</location>
    </subcellularLocation>
</comment>
<dbReference type="GO" id="GO:0016605">
    <property type="term" value="C:PML body"/>
    <property type="evidence" value="ECO:0007669"/>
    <property type="project" value="UniProtKB-SubCell"/>
</dbReference>
<evidence type="ECO:0000256" key="2">
    <source>
        <dbReference type="ARBA" id="ARBA00022679"/>
    </source>
</evidence>
<evidence type="ECO:0000256" key="1">
    <source>
        <dbReference type="ARBA" id="ARBA00004322"/>
    </source>
</evidence>
<evidence type="ECO:0000259" key="11">
    <source>
        <dbReference type="PROSITE" id="PS50089"/>
    </source>
</evidence>
<evidence type="ECO:0000256" key="10">
    <source>
        <dbReference type="SAM" id="Coils"/>
    </source>
</evidence>
<evidence type="ECO:0000256" key="7">
    <source>
        <dbReference type="ARBA" id="ARBA00023242"/>
    </source>
</evidence>
<dbReference type="InterPro" id="IPR040909">
    <property type="entry name" value="CHFR_Znf-CRD"/>
</dbReference>
<keyword evidence="7" id="KW-0539">Nucleus</keyword>
<dbReference type="GO" id="GO:0006511">
    <property type="term" value="P:ubiquitin-dependent protein catabolic process"/>
    <property type="evidence" value="ECO:0007669"/>
    <property type="project" value="TreeGrafter"/>
</dbReference>
<keyword evidence="2" id="KW-0808">Transferase</keyword>
<dbReference type="PROSITE" id="PS00518">
    <property type="entry name" value="ZF_RING_1"/>
    <property type="match status" value="1"/>
</dbReference>
<dbReference type="GO" id="GO:0016567">
    <property type="term" value="P:protein ubiquitination"/>
    <property type="evidence" value="ECO:0007669"/>
    <property type="project" value="TreeGrafter"/>
</dbReference>
<dbReference type="InterPro" id="IPR017907">
    <property type="entry name" value="Znf_RING_CS"/>
</dbReference>
<dbReference type="Pfam" id="PF17979">
    <property type="entry name" value="zf-CRD"/>
    <property type="match status" value="1"/>
</dbReference>
<accession>A0A5K3EPW0</accession>
<evidence type="ECO:0000256" key="3">
    <source>
        <dbReference type="ARBA" id="ARBA00022723"/>
    </source>
</evidence>
<evidence type="ECO:0000313" key="12">
    <source>
        <dbReference type="WBParaSite" id="MCU_001819-RB"/>
    </source>
</evidence>
<evidence type="ECO:0000256" key="4">
    <source>
        <dbReference type="ARBA" id="ARBA00022771"/>
    </source>
</evidence>
<evidence type="ECO:0000256" key="6">
    <source>
        <dbReference type="ARBA" id="ARBA00022833"/>
    </source>
</evidence>